<evidence type="ECO:0000256" key="1">
    <source>
        <dbReference type="SAM" id="MobiDB-lite"/>
    </source>
</evidence>
<comment type="caution">
    <text evidence="2">The sequence shown here is derived from an EMBL/GenBank/DDBJ whole genome shotgun (WGS) entry which is preliminary data.</text>
</comment>
<feature type="compositionally biased region" description="Gly residues" evidence="1">
    <location>
        <begin position="68"/>
        <end position="84"/>
    </location>
</feature>
<sequence length="109" mass="10715">MSTEAAKALDEGATAGMPHTDLATGVPEKNANPRVASPKLPGGDKTSGTASAFDSSGAIGKQFATSGMLGGVGQKIGGPLGEGGMISKQFTDKGSIGGSIQNTLGDHKK</sequence>
<dbReference type="Proteomes" id="UP001295740">
    <property type="component" value="Unassembled WGS sequence"/>
</dbReference>
<reference evidence="2" key="1">
    <citation type="submission" date="2023-10" db="EMBL/GenBank/DDBJ databases">
        <authorList>
            <person name="Hackl T."/>
        </authorList>
    </citation>
    <scope>NUCLEOTIDE SEQUENCE</scope>
</reference>
<dbReference type="AlphaFoldDB" id="A0AAI8VDX3"/>
<keyword evidence="3" id="KW-1185">Reference proteome</keyword>
<protein>
    <submittedName>
        <fullName evidence="2">Uu.00g105950.m01.CDS01</fullName>
    </submittedName>
</protein>
<name>A0AAI8VDX3_9PEZI</name>
<gene>
    <name evidence="2" type="ORF">KHLLAP_LOCUS3669</name>
</gene>
<feature type="region of interest" description="Disordered" evidence="1">
    <location>
        <begin position="1"/>
        <end position="109"/>
    </location>
</feature>
<organism evidence="2 3">
    <name type="scientific">Anthostomella pinea</name>
    <dbReference type="NCBI Taxonomy" id="933095"/>
    <lineage>
        <taxon>Eukaryota</taxon>
        <taxon>Fungi</taxon>
        <taxon>Dikarya</taxon>
        <taxon>Ascomycota</taxon>
        <taxon>Pezizomycotina</taxon>
        <taxon>Sordariomycetes</taxon>
        <taxon>Xylariomycetidae</taxon>
        <taxon>Xylariales</taxon>
        <taxon>Xylariaceae</taxon>
        <taxon>Anthostomella</taxon>
    </lineage>
</organism>
<dbReference type="EMBL" id="CAUWAG010000004">
    <property type="protein sequence ID" value="CAJ2503201.1"/>
    <property type="molecule type" value="Genomic_DNA"/>
</dbReference>
<evidence type="ECO:0000313" key="2">
    <source>
        <dbReference type="EMBL" id="CAJ2503201.1"/>
    </source>
</evidence>
<proteinExistence type="predicted"/>
<evidence type="ECO:0000313" key="3">
    <source>
        <dbReference type="Proteomes" id="UP001295740"/>
    </source>
</evidence>
<feature type="compositionally biased region" description="Polar residues" evidence="1">
    <location>
        <begin position="98"/>
        <end position="109"/>
    </location>
</feature>
<accession>A0AAI8VDX3</accession>